<comment type="caution">
    <text evidence="2">The sequence shown here is derived from an EMBL/GenBank/DDBJ whole genome shotgun (WGS) entry which is preliminary data.</text>
</comment>
<protein>
    <submittedName>
        <fullName evidence="2">Uncharacterized protein</fullName>
    </submittedName>
</protein>
<gene>
    <name evidence="2" type="ORF">BDP55DRAFT_420959</name>
</gene>
<evidence type="ECO:0000313" key="3">
    <source>
        <dbReference type="Proteomes" id="UP001224890"/>
    </source>
</evidence>
<name>A0AAJ0A721_9PEZI</name>
<evidence type="ECO:0000256" key="1">
    <source>
        <dbReference type="SAM" id="MobiDB-lite"/>
    </source>
</evidence>
<accession>A0AAJ0A721</accession>
<dbReference type="RefSeq" id="XP_060422452.1">
    <property type="nucleotide sequence ID" value="XM_060567453.1"/>
</dbReference>
<proteinExistence type="predicted"/>
<dbReference type="Proteomes" id="UP001224890">
    <property type="component" value="Unassembled WGS sequence"/>
</dbReference>
<reference evidence="2" key="1">
    <citation type="submission" date="2021-06" db="EMBL/GenBank/DDBJ databases">
        <title>Comparative genomics, transcriptomics and evolutionary studies reveal genomic signatures of adaptation to plant cell wall in hemibiotrophic fungi.</title>
        <authorList>
            <consortium name="DOE Joint Genome Institute"/>
            <person name="Baroncelli R."/>
            <person name="Diaz J.F."/>
            <person name="Benocci T."/>
            <person name="Peng M."/>
            <person name="Battaglia E."/>
            <person name="Haridas S."/>
            <person name="Andreopoulos W."/>
            <person name="Labutti K."/>
            <person name="Pangilinan J."/>
            <person name="Floch G.L."/>
            <person name="Makela M.R."/>
            <person name="Henrissat B."/>
            <person name="Grigoriev I.V."/>
            <person name="Crouch J.A."/>
            <person name="De Vries R.P."/>
            <person name="Sukno S.A."/>
            <person name="Thon M.R."/>
        </authorList>
    </citation>
    <scope>NUCLEOTIDE SEQUENCE</scope>
    <source>
        <strain evidence="2">CBS 193.32</strain>
    </source>
</reference>
<keyword evidence="3" id="KW-1185">Reference proteome</keyword>
<evidence type="ECO:0000313" key="2">
    <source>
        <dbReference type="EMBL" id="KAK1657688.1"/>
    </source>
</evidence>
<dbReference type="GeneID" id="85451979"/>
<dbReference type="AlphaFoldDB" id="A0AAJ0A721"/>
<feature type="region of interest" description="Disordered" evidence="1">
    <location>
        <begin position="73"/>
        <end position="115"/>
    </location>
</feature>
<organism evidence="2 3">
    <name type="scientific">Colletotrichum godetiae</name>
    <dbReference type="NCBI Taxonomy" id="1209918"/>
    <lineage>
        <taxon>Eukaryota</taxon>
        <taxon>Fungi</taxon>
        <taxon>Dikarya</taxon>
        <taxon>Ascomycota</taxon>
        <taxon>Pezizomycotina</taxon>
        <taxon>Sordariomycetes</taxon>
        <taxon>Hypocreomycetidae</taxon>
        <taxon>Glomerellales</taxon>
        <taxon>Glomerellaceae</taxon>
        <taxon>Colletotrichum</taxon>
        <taxon>Colletotrichum acutatum species complex</taxon>
    </lineage>
</organism>
<sequence>MPCLFDTEGRPRLDRRWWENRPRSRFASWLLVSLPAFRARQHTPPVRCRRSKEHFNQSVQSMLAPAYGSWQPVSIPRKDSGGPAVQHQEAPSWPLAPNCRTNAEAPSTPIPRDPQSVIMIAGV</sequence>
<dbReference type="EMBL" id="JAHMHR010000086">
    <property type="protein sequence ID" value="KAK1657688.1"/>
    <property type="molecule type" value="Genomic_DNA"/>
</dbReference>